<dbReference type="InterPro" id="IPR022625">
    <property type="entry name" value="TypeI_RM_Rsu_C"/>
</dbReference>
<dbReference type="Gene3D" id="3.40.50.300">
    <property type="entry name" value="P-loop containing nucleotide triphosphate hydrolases"/>
    <property type="match status" value="2"/>
</dbReference>
<dbReference type="STRING" id="1423751.FC38_GL000500"/>
<dbReference type="Proteomes" id="UP000051521">
    <property type="component" value="Unassembled WGS sequence"/>
</dbReference>
<dbReference type="InterPro" id="IPR007409">
    <property type="entry name" value="Restrct_endonuc_type1_HsdR_N"/>
</dbReference>
<evidence type="ECO:0000256" key="3">
    <source>
        <dbReference type="ARBA" id="ARBA00011296"/>
    </source>
</evidence>
<evidence type="ECO:0000256" key="4">
    <source>
        <dbReference type="ARBA" id="ARBA00022722"/>
    </source>
</evidence>
<evidence type="ECO:0000256" key="1">
    <source>
        <dbReference type="ARBA" id="ARBA00000851"/>
    </source>
</evidence>
<dbReference type="EC" id="3.1.21.3" evidence="11"/>
<dbReference type="InterPro" id="IPR051268">
    <property type="entry name" value="Type-I_R_enzyme_R_subunit"/>
</dbReference>
<dbReference type="NCBIfam" id="TIGR00348">
    <property type="entry name" value="hsdR"/>
    <property type="match status" value="1"/>
</dbReference>
<protein>
    <recommendedName>
        <fullName evidence="11">Type I restriction enzyme endonuclease subunit</fullName>
        <shortName evidence="11">R protein</shortName>
        <ecNumber evidence="11">3.1.21.3</ecNumber>
    </recommendedName>
    <alternativeName>
        <fullName evidence="11">Type-1 restriction enzyme R protein</fullName>
    </alternativeName>
</protein>
<dbReference type="InterPro" id="IPR014001">
    <property type="entry name" value="Helicase_ATP-bd"/>
</dbReference>
<dbReference type="PATRIC" id="fig|1423751.3.peg.522"/>
<dbReference type="REBASE" id="55036">
    <property type="entry name" value="Lgi2485ORF235P"/>
</dbReference>
<dbReference type="Gene3D" id="3.90.1570.50">
    <property type="match status" value="1"/>
</dbReference>
<accession>I7LFT8</accession>
<keyword evidence="4" id="KW-0540">Nuclease</keyword>
<comment type="caution">
    <text evidence="13">The sequence shown here is derived from an EMBL/GenBank/DDBJ whole genome shotgun (WGS) entry which is preliminary data.</text>
</comment>
<organism evidence="13 15">
    <name type="scientific">Lactobacillus gigeriorum DSM 23908 = CRBIP 24.85</name>
    <dbReference type="NCBI Taxonomy" id="1423751"/>
    <lineage>
        <taxon>Bacteria</taxon>
        <taxon>Bacillati</taxon>
        <taxon>Bacillota</taxon>
        <taxon>Bacilli</taxon>
        <taxon>Lactobacillales</taxon>
        <taxon>Lactobacillaceae</taxon>
        <taxon>Lactobacillus</taxon>
    </lineage>
</organism>
<dbReference type="OrthoDB" id="9758243at2"/>
<reference evidence="14 16" key="2">
    <citation type="journal article" date="2015" name="Genome Announc.">
        <title>Expanding the biotechnology potential of lactobacilli through comparative genomics of 213 strains and associated genera.</title>
        <authorList>
            <person name="Sun Z."/>
            <person name="Harris H.M."/>
            <person name="McCann A."/>
            <person name="Guo C."/>
            <person name="Argimon S."/>
            <person name="Zhang W."/>
            <person name="Yang X."/>
            <person name="Jeffery I.B."/>
            <person name="Cooney J.C."/>
            <person name="Kagawa T.F."/>
            <person name="Liu W."/>
            <person name="Song Y."/>
            <person name="Salvetti E."/>
            <person name="Wrobel A."/>
            <person name="Rasinkangas P."/>
            <person name="Parkhill J."/>
            <person name="Rea M.C."/>
            <person name="O'Sullivan O."/>
            <person name="Ritari J."/>
            <person name="Douillard F.P."/>
            <person name="Paul Ross R."/>
            <person name="Yang R."/>
            <person name="Briner A.E."/>
            <person name="Felis G.E."/>
            <person name="de Vos W.M."/>
            <person name="Barrangou R."/>
            <person name="Klaenhammer T.R."/>
            <person name="Caufield P.W."/>
            <person name="Cui Y."/>
            <person name="Zhang H."/>
            <person name="O'Toole P.W."/>
        </authorList>
    </citation>
    <scope>NUCLEOTIDE SEQUENCE [LARGE SCALE GENOMIC DNA]</scope>
    <source>
        <strain evidence="14 16">DSM 23908</strain>
    </source>
</reference>
<keyword evidence="6 11" id="KW-0680">Restriction system</keyword>
<evidence type="ECO:0000256" key="10">
    <source>
        <dbReference type="ARBA" id="ARBA00023125"/>
    </source>
</evidence>
<evidence type="ECO:0000256" key="5">
    <source>
        <dbReference type="ARBA" id="ARBA00022741"/>
    </source>
</evidence>
<dbReference type="GO" id="GO:0005524">
    <property type="term" value="F:ATP binding"/>
    <property type="evidence" value="ECO:0007669"/>
    <property type="project" value="UniProtKB-KW"/>
</dbReference>
<dbReference type="CDD" id="cd22332">
    <property type="entry name" value="HsdR_N"/>
    <property type="match status" value="1"/>
</dbReference>
<sequence length="995" mass="114953">MERESSIENKLINQLVTGKSQWTFRDDLRNEEQLWDNFFTILSNNNRRVLGEVALTENEKSVIRAKIIHPTFYQSAVWLAGANRQVRVQIQRDNTKLGLIDLLVLDNTNIAGGTSVYEVVHQISYHKRSEMNRNRRGDVTLLINGLPLIHIELKNRAHSTKEAFNQIQKYINEGEFNGIYSTLQMFVVSNGSYTQYIAANEQLREKFLTNWVDDHNEPVRDYLTFARDVLSIPAAHNMIADYTVLDNVQKNIILLRPYQIHAIEAIKKAAYGDNPTSGFIWHTTGSGKTLTSYKVAHNLLTIPAIDKTVFLIDRNDLDVQTTQAFETYAENDSIEVENTDNSYVLAKKLTANDKKVIVTTRQKMQALFRRIKEDNTQKKLYQKLQKVNLAFIVDECHRAVTPDQKNELDAFFAKKPRWYGFTGTPLFDENARQEKGKNARTTEQQYGPCLHKYTIKDAIRDNAVLGFRTEERGAVNENSDNENSQDLAKQYLSKSHMYAVAKSIIESSYRLLGIHNIGRRGYSYEAIFTTSSIKQAQEYYKIFQDIINGKTDYKIPRKIKEQLPDFPKIAITYSVAENTDEAEVNQNEMKASLEDYNKMFNTNFSLANLAAYNADVNNRLARKMPQFRARSQQMDLVIVVDRLLTGFDAPALSTLYIDRPPMPAQNLLQAFSRTNRIYDQDKKYGQIVTFQYPEKFKAAVNTTLALYTDGGGSEILAPSWEESIARFDIAEKQVVKYDVTSNYNITQAPDEEQIDFIRAYQDFDKNYAAIQTYDEFNELDMEQEYGLNDAYVEEMQAAYEVCKENQKKPVDPIDPEPEPFDPDYVLESLDHQTINYEYIVQLIQTYIPSEDQSVAISKAAIEEIDRYIDRLNKKNPSLAKIMAELWLNIQMDPERYRNRQVNELLQEMIDQAEDKQLKEFADEYCLDLINLKFVIHNYDPELKDSEVPGLNELLQDPHAFENYINKGGSEKTRLKWRKAVRKGIKELYLSGVVNM</sequence>
<dbReference type="InterPro" id="IPR055180">
    <property type="entry name" value="HsdR_RecA-like_helicase_dom_2"/>
</dbReference>
<feature type="domain" description="Helicase ATP-binding" evidence="12">
    <location>
        <begin position="269"/>
        <end position="443"/>
    </location>
</feature>
<dbReference type="GO" id="GO:0009035">
    <property type="term" value="F:type I site-specific deoxyribonuclease activity"/>
    <property type="evidence" value="ECO:0007669"/>
    <property type="project" value="UniProtKB-EC"/>
</dbReference>
<keyword evidence="8 11" id="KW-0378">Hydrolase</keyword>
<evidence type="ECO:0000313" key="16">
    <source>
        <dbReference type="Proteomes" id="UP000051521"/>
    </source>
</evidence>
<dbReference type="Proteomes" id="UP000009326">
    <property type="component" value="Unassembled WGS sequence"/>
</dbReference>
<dbReference type="AlphaFoldDB" id="I7LFT8"/>
<comment type="function">
    <text evidence="11">Subunit R is required for both nuclease and ATPase activities, but not for modification.</text>
</comment>
<dbReference type="CDD" id="cd18800">
    <property type="entry name" value="SF2_C_EcoR124I-like"/>
    <property type="match status" value="1"/>
</dbReference>
<dbReference type="InterPro" id="IPR040980">
    <property type="entry name" value="SWI2_SNF2"/>
</dbReference>
<evidence type="ECO:0000313" key="15">
    <source>
        <dbReference type="Proteomes" id="UP000009326"/>
    </source>
</evidence>
<evidence type="ECO:0000256" key="8">
    <source>
        <dbReference type="ARBA" id="ARBA00022801"/>
    </source>
</evidence>
<gene>
    <name evidence="13" type="ORF">BN52_00235</name>
    <name evidence="14" type="ORF">FC38_GL000500</name>
</gene>
<evidence type="ECO:0000256" key="7">
    <source>
        <dbReference type="ARBA" id="ARBA00022759"/>
    </source>
</evidence>
<evidence type="ECO:0000256" key="6">
    <source>
        <dbReference type="ARBA" id="ARBA00022747"/>
    </source>
</evidence>
<evidence type="ECO:0000259" key="12">
    <source>
        <dbReference type="PROSITE" id="PS51192"/>
    </source>
</evidence>
<comment type="subunit">
    <text evidence="3 11">The type I restriction/modification system is composed of three polypeptides R, M and S.</text>
</comment>
<dbReference type="Pfam" id="PF12008">
    <property type="entry name" value="EcoR124_C"/>
    <property type="match status" value="1"/>
</dbReference>
<dbReference type="RefSeq" id="WP_008473037.1">
    <property type="nucleotide sequence ID" value="NZ_AYZO01000016.1"/>
</dbReference>
<keyword evidence="16" id="KW-1185">Reference proteome</keyword>
<dbReference type="PROSITE" id="PS51192">
    <property type="entry name" value="HELICASE_ATP_BIND_1"/>
    <property type="match status" value="1"/>
</dbReference>
<evidence type="ECO:0000256" key="9">
    <source>
        <dbReference type="ARBA" id="ARBA00022840"/>
    </source>
</evidence>
<dbReference type="InterPro" id="IPR004473">
    <property type="entry name" value="Restrct_endonuc_typeI_HsdR"/>
</dbReference>
<dbReference type="GO" id="GO:0003677">
    <property type="term" value="F:DNA binding"/>
    <property type="evidence" value="ECO:0007669"/>
    <property type="project" value="UniProtKB-KW"/>
</dbReference>
<evidence type="ECO:0000256" key="11">
    <source>
        <dbReference type="RuleBase" id="RU364115"/>
    </source>
</evidence>
<dbReference type="Pfam" id="PF18766">
    <property type="entry name" value="SWI2_SNF2"/>
    <property type="match status" value="1"/>
</dbReference>
<keyword evidence="9 11" id="KW-0067">ATP-binding</keyword>
<evidence type="ECO:0000256" key="2">
    <source>
        <dbReference type="ARBA" id="ARBA00008598"/>
    </source>
</evidence>
<comment type="similarity">
    <text evidence="2 11">Belongs to the HsdR family.</text>
</comment>
<evidence type="ECO:0000313" key="14">
    <source>
        <dbReference type="EMBL" id="KRN11887.1"/>
    </source>
</evidence>
<evidence type="ECO:0000313" key="13">
    <source>
        <dbReference type="EMBL" id="CCI86948.1"/>
    </source>
</evidence>
<name>I7LFT8_9LACO</name>
<reference evidence="13 15" key="1">
    <citation type="submission" date="2012-06" db="EMBL/GenBank/DDBJ databases">
        <title>Draft genome sequence of Lactobacillus gigeriorum CRBIP 24.85T, isolated from chicken crop.</title>
        <authorList>
            <person name="Cousin S."/>
            <person name="Ma L."/>
            <person name="Creno S."/>
            <person name="Clermont D."/>
            <person name="Loux V."/>
            <person name="Bizet C."/>
            <person name="Bouchier C."/>
        </authorList>
    </citation>
    <scope>NUCLEOTIDE SEQUENCE [LARGE SCALE GENOMIC DNA]</scope>
    <source>
        <strain evidence="15">CRBIP 24.85T</strain>
        <strain evidence="13">Type strain: CRBIP 24.85</strain>
    </source>
</reference>
<dbReference type="Pfam" id="PF04313">
    <property type="entry name" value="HSDR_N"/>
    <property type="match status" value="1"/>
</dbReference>
<comment type="catalytic activity">
    <reaction evidence="1 11">
        <text>Endonucleolytic cleavage of DNA to give random double-stranded fragments with terminal 5'-phosphates, ATP is simultaneously hydrolyzed.</text>
        <dbReference type="EC" id="3.1.21.3"/>
    </reaction>
</comment>
<proteinExistence type="inferred from homology"/>
<dbReference type="SMART" id="SM00487">
    <property type="entry name" value="DEXDc"/>
    <property type="match status" value="1"/>
</dbReference>
<keyword evidence="5 11" id="KW-0547">Nucleotide-binding</keyword>
<dbReference type="Pfam" id="PF22679">
    <property type="entry name" value="T1R_D3-like"/>
    <property type="match status" value="1"/>
</dbReference>
<dbReference type="EMBL" id="CAKC01000043">
    <property type="protein sequence ID" value="CCI86948.1"/>
    <property type="molecule type" value="Genomic_DNA"/>
</dbReference>
<dbReference type="GO" id="GO:0009307">
    <property type="term" value="P:DNA restriction-modification system"/>
    <property type="evidence" value="ECO:0007669"/>
    <property type="project" value="UniProtKB-KW"/>
</dbReference>
<dbReference type="PANTHER" id="PTHR30195:SF16">
    <property type="entry name" value="TYPE I RESTRICTION ENZYME ENDONUCLEASE SUBUNIT"/>
    <property type="match status" value="1"/>
</dbReference>
<dbReference type="EMBL" id="AYZO01000016">
    <property type="protein sequence ID" value="KRN11887.1"/>
    <property type="molecule type" value="Genomic_DNA"/>
</dbReference>
<keyword evidence="10 11" id="KW-0238">DNA-binding</keyword>
<dbReference type="PANTHER" id="PTHR30195">
    <property type="entry name" value="TYPE I SITE-SPECIFIC DEOXYRIBONUCLEASE PROTEIN SUBUNIT M AND R"/>
    <property type="match status" value="1"/>
</dbReference>
<dbReference type="InterPro" id="IPR027417">
    <property type="entry name" value="P-loop_NTPase"/>
</dbReference>
<keyword evidence="7" id="KW-0255">Endonuclease</keyword>
<dbReference type="SUPFAM" id="SSF52540">
    <property type="entry name" value="P-loop containing nucleoside triphosphate hydrolases"/>
    <property type="match status" value="2"/>
</dbReference>